<evidence type="ECO:0000256" key="1">
    <source>
        <dbReference type="SAM" id="MobiDB-lite"/>
    </source>
</evidence>
<dbReference type="EMBL" id="JAAHCF010000271">
    <property type="protein sequence ID" value="KAK8145650.1"/>
    <property type="molecule type" value="Genomic_DNA"/>
</dbReference>
<comment type="caution">
    <text evidence="3">The sequence shown here is derived from an EMBL/GenBank/DDBJ whole genome shotgun (WGS) entry which is preliminary data.</text>
</comment>
<accession>A0AAW0RUI1</accession>
<feature type="non-terminal residue" evidence="3">
    <location>
        <position position="99"/>
    </location>
</feature>
<protein>
    <submittedName>
        <fullName evidence="3">Uncharacterized protein</fullName>
    </submittedName>
</protein>
<reference evidence="3 4" key="1">
    <citation type="submission" date="2020-02" db="EMBL/GenBank/DDBJ databases">
        <title>Comparative genomics of the hypocrealean fungal genus Beauvera.</title>
        <authorList>
            <person name="Showalter D.N."/>
            <person name="Bushley K.E."/>
            <person name="Rehner S.A."/>
        </authorList>
    </citation>
    <scope>NUCLEOTIDE SEQUENCE [LARGE SCALE GENOMIC DNA]</scope>
    <source>
        <strain evidence="3 4">ARSEF4384</strain>
    </source>
</reference>
<dbReference type="AlphaFoldDB" id="A0AAW0RUI1"/>
<evidence type="ECO:0000313" key="3">
    <source>
        <dbReference type="EMBL" id="KAK8145650.1"/>
    </source>
</evidence>
<sequence>MHRDDSLWQFDRQGPSGLDTSESKLSKPRAAPRCSRIRSNYLNATRDHAMTTTMALRNKAGVFVGAALLRLFLFTAFPRLPDLLTGRVEISTPVTSFRR</sequence>
<gene>
    <name evidence="3" type="ORF">G3M48_004171</name>
</gene>
<feature type="region of interest" description="Disordered" evidence="1">
    <location>
        <begin position="1"/>
        <end position="31"/>
    </location>
</feature>
<dbReference type="Proteomes" id="UP001397290">
    <property type="component" value="Unassembled WGS sequence"/>
</dbReference>
<organism evidence="3 4">
    <name type="scientific">Beauveria asiatica</name>
    <dbReference type="NCBI Taxonomy" id="1069075"/>
    <lineage>
        <taxon>Eukaryota</taxon>
        <taxon>Fungi</taxon>
        <taxon>Dikarya</taxon>
        <taxon>Ascomycota</taxon>
        <taxon>Pezizomycotina</taxon>
        <taxon>Sordariomycetes</taxon>
        <taxon>Hypocreomycetidae</taxon>
        <taxon>Hypocreales</taxon>
        <taxon>Cordycipitaceae</taxon>
        <taxon>Beauveria</taxon>
    </lineage>
</organism>
<feature type="transmembrane region" description="Helical" evidence="2">
    <location>
        <begin position="60"/>
        <end position="77"/>
    </location>
</feature>
<name>A0AAW0RUI1_9HYPO</name>
<evidence type="ECO:0000313" key="4">
    <source>
        <dbReference type="Proteomes" id="UP001397290"/>
    </source>
</evidence>
<proteinExistence type="predicted"/>
<keyword evidence="4" id="KW-1185">Reference proteome</keyword>
<dbReference type="Pfam" id="PF06728">
    <property type="entry name" value="PIG-U"/>
    <property type="match status" value="1"/>
</dbReference>
<evidence type="ECO:0000256" key="2">
    <source>
        <dbReference type="SAM" id="Phobius"/>
    </source>
</evidence>
<keyword evidence="2" id="KW-0812">Transmembrane</keyword>
<keyword evidence="2" id="KW-0472">Membrane</keyword>
<keyword evidence="2" id="KW-1133">Transmembrane helix</keyword>